<protein>
    <submittedName>
        <fullName evidence="1">Unnamed protein product</fullName>
    </submittedName>
</protein>
<organism evidence="1 2">
    <name type="scientific">Candida boidinii</name>
    <name type="common">Yeast</name>
    <dbReference type="NCBI Taxonomy" id="5477"/>
    <lineage>
        <taxon>Eukaryota</taxon>
        <taxon>Fungi</taxon>
        <taxon>Dikarya</taxon>
        <taxon>Ascomycota</taxon>
        <taxon>Saccharomycotina</taxon>
        <taxon>Pichiomycetes</taxon>
        <taxon>Pichiales</taxon>
        <taxon>Pichiaceae</taxon>
        <taxon>Ogataea</taxon>
        <taxon>Ogataea/Candida clade</taxon>
    </lineage>
</organism>
<reference evidence="1" key="1">
    <citation type="submission" date="2023-04" db="EMBL/GenBank/DDBJ databases">
        <title>Candida boidinii NBRC 1967.</title>
        <authorList>
            <person name="Ichikawa N."/>
            <person name="Sato H."/>
            <person name="Tonouchi N."/>
        </authorList>
    </citation>
    <scope>NUCLEOTIDE SEQUENCE</scope>
    <source>
        <strain evidence="1">NBRC 1967</strain>
    </source>
</reference>
<evidence type="ECO:0000313" key="2">
    <source>
        <dbReference type="Proteomes" id="UP001165101"/>
    </source>
</evidence>
<name>A0ACB5TR68_CANBO</name>
<proteinExistence type="predicted"/>
<comment type="caution">
    <text evidence="1">The sequence shown here is derived from an EMBL/GenBank/DDBJ whole genome shotgun (WGS) entry which is preliminary data.</text>
</comment>
<gene>
    <name evidence="1" type="ORF">Cboi01_000304200</name>
</gene>
<sequence>MSFSGKKYFSSLLVLLLFNRLCFAASLTVPSDYTRSVLTATKGCRVPESLLHQGFNVRLFDASVGGDAYLSQDYYNTYDKYSTIGIANQVAGVPSFFVTGGLTTTTEWGIPFDPGHFVGEFSSYFLAPKTGLYKITLTNGDNGAMIYLGPTAFTCCSYEEFTLVPDTYAAWSIWDAVSKEKGSDSGYVYLEAGQYIPMRIIYINRLTDGSFDLVIHDPDGTELSLTSQLFVVPQSYTQRNSSLNRQPRSGSDSNPYSNHNICLHHMFN</sequence>
<dbReference type="EMBL" id="BSXV01001547">
    <property type="protein sequence ID" value="GME93190.1"/>
    <property type="molecule type" value="Genomic_DNA"/>
</dbReference>
<accession>A0ACB5TR68</accession>
<dbReference type="Proteomes" id="UP001165101">
    <property type="component" value="Unassembled WGS sequence"/>
</dbReference>
<keyword evidence="2" id="KW-1185">Reference proteome</keyword>
<evidence type="ECO:0000313" key="1">
    <source>
        <dbReference type="EMBL" id="GME93190.1"/>
    </source>
</evidence>